<proteinExistence type="predicted"/>
<dbReference type="Pfam" id="PF00353">
    <property type="entry name" value="HemolysinCabind"/>
    <property type="match status" value="9"/>
</dbReference>
<comment type="subcellular location">
    <subcellularLocation>
        <location evidence="1">Secreted</location>
    </subcellularLocation>
</comment>
<dbReference type="PANTHER" id="PTHR38340:SF1">
    <property type="entry name" value="S-LAYER PROTEIN"/>
    <property type="match status" value="1"/>
</dbReference>
<evidence type="ECO:0000313" key="4">
    <source>
        <dbReference type="Proteomes" id="UP000054935"/>
    </source>
</evidence>
<evidence type="ECO:0000256" key="2">
    <source>
        <dbReference type="ARBA" id="ARBA00022525"/>
    </source>
</evidence>
<name>A0A0P1GF44_9RHOB</name>
<organism evidence="3 4">
    <name type="scientific">Tropicibacter naphthalenivorans</name>
    <dbReference type="NCBI Taxonomy" id="441103"/>
    <lineage>
        <taxon>Bacteria</taxon>
        <taxon>Pseudomonadati</taxon>
        <taxon>Pseudomonadota</taxon>
        <taxon>Alphaproteobacteria</taxon>
        <taxon>Rhodobacterales</taxon>
        <taxon>Roseobacteraceae</taxon>
        <taxon>Tropicibacter</taxon>
    </lineage>
</organism>
<dbReference type="STRING" id="441103.TRN7648_02788"/>
<dbReference type="SUPFAM" id="SSF51120">
    <property type="entry name" value="beta-Roll"/>
    <property type="match status" value="5"/>
</dbReference>
<gene>
    <name evidence="3" type="primary">cya_19</name>
    <name evidence="3" type="ORF">TRN7648_02788</name>
</gene>
<accession>A0A0P1GF44</accession>
<dbReference type="Proteomes" id="UP000054935">
    <property type="component" value="Unassembled WGS sequence"/>
</dbReference>
<keyword evidence="4" id="KW-1185">Reference proteome</keyword>
<dbReference type="InterPro" id="IPR011049">
    <property type="entry name" value="Serralysin-like_metalloprot_C"/>
</dbReference>
<keyword evidence="2" id="KW-0964">Secreted</keyword>
<dbReference type="PANTHER" id="PTHR38340">
    <property type="entry name" value="S-LAYER PROTEIN"/>
    <property type="match status" value="1"/>
</dbReference>
<dbReference type="PROSITE" id="PS00330">
    <property type="entry name" value="HEMOLYSIN_CALCIUM"/>
    <property type="match status" value="6"/>
</dbReference>
<dbReference type="InterPro" id="IPR018511">
    <property type="entry name" value="Hemolysin-typ_Ca-bd_CS"/>
</dbReference>
<protein>
    <submittedName>
        <fullName evidence="3">Cyclolysin</fullName>
    </submittedName>
</protein>
<dbReference type="GO" id="GO:0005509">
    <property type="term" value="F:calcium ion binding"/>
    <property type="evidence" value="ECO:0007669"/>
    <property type="project" value="InterPro"/>
</dbReference>
<reference evidence="3 4" key="1">
    <citation type="submission" date="2015-09" db="EMBL/GenBank/DDBJ databases">
        <authorList>
            <consortium name="Swine Surveillance"/>
        </authorList>
    </citation>
    <scope>NUCLEOTIDE SEQUENCE [LARGE SCALE GENOMIC DNA]</scope>
    <source>
        <strain evidence="3 4">CECT 7648</strain>
    </source>
</reference>
<evidence type="ECO:0000313" key="3">
    <source>
        <dbReference type="EMBL" id="CUH80068.1"/>
    </source>
</evidence>
<dbReference type="InterPro" id="IPR001343">
    <property type="entry name" value="Hemolysn_Ca-bd"/>
</dbReference>
<dbReference type="PRINTS" id="PR00313">
    <property type="entry name" value="CABNDNGRPT"/>
</dbReference>
<sequence>MGVDALTPLAPTDITLSASAVDDGAGAVVGTLRAVDGNAPLGDLSTFAFADAAGGLSAAQAAALFEIVVLPNGLSELRTRLADSAARIEGGVSLALAATDMAGLSVTRTLSLTAGTTDRAITGTDADDLIQGGAGDDTILGGAGEDTLIGGLGNDRLDGGAGEADVARYNVDWSAVTILRSGEDTILTTLEGSDTLSGVEFVEFRSARLSIDALRGTPASDVTLGDSVVPGMASDGTRIGLLQVTDADLARGDVQSFAFADAVGGLSAAEAAAQFGFQTDGVDTWLVAKGGVDYAAGPDSLLIAVTATGLDGLSASFDLGLTVTPEGLVTGTAGADVLRAGSGPTELRGLDGDDLLIGGAGADTLQGGAGDDSLTGAGGDDTLIGGSGSGDVAFFAEGWDDVTVVAEGGGFRVTGASGSDLLTGVELFDLNGARGAVADAISASPQSIRLSTHNVLQTLGMGDVAAVIHAYDPNTAFGDTVSLRIVDAPGGLTATEAAALFTIEGGSLLRAGDLLSHGLAFTFAIEATDAAGHSLIQSFDMAVDRVNQHIPVAVGDDFTGAPVSESTTAQFDLIGNDTDGDAKAPLRISQQDGARVQVVQFGNFTPLGDPQELLNLGTVQVTRAALFAALEAGISTQGGTLVVTLPDLVTEASFASGGTYLSSLPLAEARQILSDMVLTVSYYAEDSFGALSGQQFEQLKFTAEDQAATGTTGSEWIALDTPGIYAGSGAADTVLGSDGHDLLHQISGAATVDAGAGNDILNWSTSGDYTGGAGDDTIRYVDVTDGATALIDGGTGNDEITIFDIGAGHVTLTGGAGNDTFIVFDSLGNFGDAPSGHVIAYEGVTFAEMQINASNPQAVTITDLRDASVPGHFGSDTLMLLSGQPFQNVMVEIGGVLGALLDAVTQAPSDLTLSVDSFTETRALGDLIATLTPVDANSAFGDTVSLRIVDRAGGLSAAEAASLVTLDGFDLRTAGTNLRMYGDTLDLAFEATDSTGQSTVFERSIVITAANLHAPVAGGGRVTGGEGDTLRIDLLTGASDADPLDVVSVLNLPQGAAGALTLDAVTLQAPYARIDVLAGGTVEVAGVTYDLSELAQALSDALFDAGTGLARLDGSTLSLSLPQVWQDLLMTSDGEGGFDRLGVTIGYSVVDQDGRVSANRGAAQVNFDGADTVLTGTSGAETLTLSAPGTILGGGGADLLIGSDGHDRLELGDGVGTVQGGSEDGAGTVRGGAGDDLLIGTGSGTADYGDLTVADVQVTHAHTDVYWVDSAQGADTLEGLDQITLDGASYALADHLPQTAAIGTVWASLSASDINPGESFAYRFVDAAGGLSAAQAAELFTIQGDKLRVAGSDLLAYGPAPQIAIEVTDSAGLTHTQTFDLSIDRVNLGRPVVNGTDRVLSVDEDATLRFNVFDYVTDPNSFDPLTLHVDGIFAPQLDIYASDYQWRVSDPVSSVQADIAASLTMTEDGWVEMTLPDYLPDVMIEWDGALFDMSDYTSFFTAVWLELRVAVTDTLSPEGDFPTFVPFEIYFNGSDDTVTGTTGADTITLTSGTVVQGLGGDDTVTGSLLRDVIVLGDGDAVVSAGAGNDTVVLGAGAALIDAGAGDDTIIMTGSGAATIQGGAGNDLIEAQGSGAIARFDGVLWSDLAFSTTDSGALVVTDMRDASIAGHLGSNTLSGVNALEVGDQRVATAALTPQAAQLTLVDQALMGRGLVAGSIVARIAAEDGNAPFGDTQSYAFADLDGGLSAEFAAQVFGLVTTDTGVEVELLLPRALPRSGDILFAITATGSDGLSTHLELSYALAPDRMIVGLEEADRMRGTGAADSVVGPDTVNGGEGVDRAVYRGSDAGVTVDLSLGEGQGGDTAGDVLTGIERVVGSEFADTLRGDAGDNLLSGNAGADSLWGGAGRDVLSGGDGADTLIGGAGDDRLFGGADADRFVFAQGSGHDLILDFGAEDEIAVDTALWQSIGAPEITAFLTNNAVETGGAVEIRFSETDSVRVVDVTLAHMLTQADQFVFV</sequence>
<dbReference type="Gene3D" id="2.150.10.10">
    <property type="entry name" value="Serralysin-like metalloprotease, C-terminal"/>
    <property type="match status" value="3"/>
</dbReference>
<dbReference type="Gene3D" id="2.160.20.160">
    <property type="match status" value="2"/>
</dbReference>
<dbReference type="InterPro" id="IPR050557">
    <property type="entry name" value="RTX_toxin/Mannuronan_C5-epim"/>
</dbReference>
<evidence type="ECO:0000256" key="1">
    <source>
        <dbReference type="ARBA" id="ARBA00004613"/>
    </source>
</evidence>
<dbReference type="EMBL" id="CYSE01000005">
    <property type="protein sequence ID" value="CUH80068.1"/>
    <property type="molecule type" value="Genomic_DNA"/>
</dbReference>
<dbReference type="GO" id="GO:0005576">
    <property type="term" value="C:extracellular region"/>
    <property type="evidence" value="ECO:0007669"/>
    <property type="project" value="UniProtKB-SubCell"/>
</dbReference>